<dbReference type="SUPFAM" id="SSF47413">
    <property type="entry name" value="lambda repressor-like DNA-binding domains"/>
    <property type="match status" value="1"/>
</dbReference>
<dbReference type="GO" id="GO:0003677">
    <property type="term" value="F:DNA binding"/>
    <property type="evidence" value="ECO:0007669"/>
    <property type="project" value="InterPro"/>
</dbReference>
<dbReference type="InterPro" id="IPR010982">
    <property type="entry name" value="Lambda_DNA-bd_dom_sf"/>
</dbReference>
<gene>
    <name evidence="2" type="ORF">CRV06_10375</name>
</gene>
<proteinExistence type="predicted"/>
<keyword evidence="3" id="KW-1185">Reference proteome</keyword>
<name>A0A4Q0XY44_9BACT</name>
<organism evidence="2 3">
    <name type="scientific">Halarcobacter anaerophilus</name>
    <dbReference type="NCBI Taxonomy" id="877500"/>
    <lineage>
        <taxon>Bacteria</taxon>
        <taxon>Pseudomonadati</taxon>
        <taxon>Campylobacterota</taxon>
        <taxon>Epsilonproteobacteria</taxon>
        <taxon>Campylobacterales</taxon>
        <taxon>Arcobacteraceae</taxon>
        <taxon>Halarcobacter</taxon>
    </lineage>
</organism>
<feature type="domain" description="HTH cro/C1-type" evidence="1">
    <location>
        <begin position="20"/>
        <end position="77"/>
    </location>
</feature>
<dbReference type="CDD" id="cd00093">
    <property type="entry name" value="HTH_XRE"/>
    <property type="match status" value="1"/>
</dbReference>
<dbReference type="OrthoDB" id="5360811at2"/>
<dbReference type="RefSeq" id="WP_044419359.1">
    <property type="nucleotide sequence ID" value="NZ_CP041070.1"/>
</dbReference>
<dbReference type="STRING" id="877500.GCA_000935065_03292"/>
<protein>
    <submittedName>
        <fullName evidence="2">XRE family transcriptional regulator</fullName>
    </submittedName>
</protein>
<sequence>MRDIDKFDIEQFHKKIGENVKRLRKEKGLSQLALSHAIGHKSVSIISNAEIFHKGCHFNLEHLAKIAYVLDVDMSEFFK</sequence>
<evidence type="ECO:0000259" key="1">
    <source>
        <dbReference type="PROSITE" id="PS50943"/>
    </source>
</evidence>
<comment type="caution">
    <text evidence="2">The sequence shown here is derived from an EMBL/GenBank/DDBJ whole genome shotgun (WGS) entry which is preliminary data.</text>
</comment>
<dbReference type="InterPro" id="IPR001387">
    <property type="entry name" value="Cro/C1-type_HTH"/>
</dbReference>
<reference evidence="2 3" key="1">
    <citation type="submission" date="2017-10" db="EMBL/GenBank/DDBJ databases">
        <title>Genomics of the genus Arcobacter.</title>
        <authorList>
            <person name="Perez-Cataluna A."/>
            <person name="Figueras M.J."/>
        </authorList>
    </citation>
    <scope>NUCLEOTIDE SEQUENCE [LARGE SCALE GENOMIC DNA]</scope>
    <source>
        <strain evidence="2 3">DSM 24636</strain>
    </source>
</reference>
<evidence type="ECO:0000313" key="3">
    <source>
        <dbReference type="Proteomes" id="UP000290191"/>
    </source>
</evidence>
<dbReference type="PROSITE" id="PS50943">
    <property type="entry name" value="HTH_CROC1"/>
    <property type="match status" value="1"/>
</dbReference>
<dbReference type="Proteomes" id="UP000290191">
    <property type="component" value="Unassembled WGS sequence"/>
</dbReference>
<dbReference type="SMART" id="SM00530">
    <property type="entry name" value="HTH_XRE"/>
    <property type="match status" value="1"/>
</dbReference>
<accession>A0A4Q0XY44</accession>
<dbReference type="EMBL" id="PDKO01000009">
    <property type="protein sequence ID" value="RXJ62163.1"/>
    <property type="molecule type" value="Genomic_DNA"/>
</dbReference>
<dbReference type="Gene3D" id="1.10.260.40">
    <property type="entry name" value="lambda repressor-like DNA-binding domains"/>
    <property type="match status" value="1"/>
</dbReference>
<evidence type="ECO:0000313" key="2">
    <source>
        <dbReference type="EMBL" id="RXJ62163.1"/>
    </source>
</evidence>
<dbReference type="AlphaFoldDB" id="A0A4Q0XY44"/>